<reference evidence="3 4" key="1">
    <citation type="journal article" date="2014" name="Proc. Natl. Acad. Sci. U.S.A.">
        <title>Trajectory and genomic determinants of fungal-pathogen speciation and host adaptation.</title>
        <authorList>
            <person name="Hu X."/>
            <person name="Xiao G."/>
            <person name="Zheng P."/>
            <person name="Shang Y."/>
            <person name="Su Y."/>
            <person name="Zhang X."/>
            <person name="Liu X."/>
            <person name="Zhan S."/>
            <person name="St Leger R.J."/>
            <person name="Wang C."/>
        </authorList>
    </citation>
    <scope>NUCLEOTIDE SEQUENCE [LARGE SCALE GENOMIC DNA]</scope>
    <source>
        <strain evidence="3 4">ARSEF 1941</strain>
    </source>
</reference>
<evidence type="ECO:0000259" key="2">
    <source>
        <dbReference type="Pfam" id="PF09044"/>
    </source>
</evidence>
<dbReference type="GO" id="GO:0005576">
    <property type="term" value="C:extracellular region"/>
    <property type="evidence" value="ECO:0007669"/>
    <property type="project" value="InterPro"/>
</dbReference>
<feature type="signal peptide" evidence="1">
    <location>
        <begin position="1"/>
        <end position="22"/>
    </location>
</feature>
<sequence length="279" mass="29069">MVATKTILALAAALAGTSSALGINCRGSALCSGNKGILSQAQGQLRGMNQNQQFSDGQHITCVKSSVTIGNPSLCIFYQKTGGRRWTVAHTVRYVQQLLDHGCGACGSVPTNPGNNVDYGELTANMVTNAAARRGLDLADRVAKPRERKREAEPQPVSQAEDSAAILARALGINCRGSSTCGVGGIGHSPAGTLEQVRNAVAGGPNGSWGNGQQIACVPHVTGRLCAFYQNIGNRMFSKQQSVAYLDQLMAHGCRVCGSIPTDPGNNVGNGELTVNFVS</sequence>
<proteinExistence type="predicted"/>
<keyword evidence="1" id="KW-0732">Signal</keyword>
<feature type="chain" id="PRO_5002078953" evidence="1">
    <location>
        <begin position="23"/>
        <end position="279"/>
    </location>
</feature>
<dbReference type="SUPFAM" id="SSF55221">
    <property type="entry name" value="Yeast killer toxins"/>
    <property type="match status" value="2"/>
</dbReference>
<accession>A0A0B2X5J1</accession>
<dbReference type="AlphaFoldDB" id="A0A0B2X5J1"/>
<comment type="caution">
    <text evidence="3">The sequence shown here is derived from an EMBL/GenBank/DDBJ whole genome shotgun (WGS) entry which is preliminary data.</text>
</comment>
<evidence type="ECO:0000313" key="4">
    <source>
        <dbReference type="Proteomes" id="UP000030816"/>
    </source>
</evidence>
<dbReference type="EMBL" id="AZHE01000002">
    <property type="protein sequence ID" value="KHO00715.1"/>
    <property type="molecule type" value="Genomic_DNA"/>
</dbReference>
<dbReference type="Proteomes" id="UP000030816">
    <property type="component" value="Unassembled WGS sequence"/>
</dbReference>
<gene>
    <name evidence="3" type="ORF">MAM_01493</name>
</gene>
<dbReference type="InterPro" id="IPR015131">
    <property type="entry name" value="Killer_tox_Kp4"/>
</dbReference>
<dbReference type="Gene3D" id="3.30.430.10">
    <property type="entry name" value="Killer Toxin P4, subunit A"/>
    <property type="match status" value="2"/>
</dbReference>
<dbReference type="OrthoDB" id="4177994at2759"/>
<name>A0A0B2X5J1_METAS</name>
<dbReference type="InterPro" id="IPR011329">
    <property type="entry name" value="Killer_tox_Kp4/SMK"/>
</dbReference>
<evidence type="ECO:0000313" key="3">
    <source>
        <dbReference type="EMBL" id="KHO00715.1"/>
    </source>
</evidence>
<protein>
    <submittedName>
        <fullName evidence="3">Killer toxin, Kp4/SMK-like, core</fullName>
    </submittedName>
</protein>
<evidence type="ECO:0000256" key="1">
    <source>
        <dbReference type="SAM" id="SignalP"/>
    </source>
</evidence>
<organism evidence="3 4">
    <name type="scientific">Metarhizium album (strain ARSEF 1941)</name>
    <dbReference type="NCBI Taxonomy" id="1081103"/>
    <lineage>
        <taxon>Eukaryota</taxon>
        <taxon>Fungi</taxon>
        <taxon>Dikarya</taxon>
        <taxon>Ascomycota</taxon>
        <taxon>Pezizomycotina</taxon>
        <taxon>Sordariomycetes</taxon>
        <taxon>Hypocreomycetidae</taxon>
        <taxon>Hypocreales</taxon>
        <taxon>Clavicipitaceae</taxon>
        <taxon>Metarhizium</taxon>
    </lineage>
</organism>
<keyword evidence="4" id="KW-1185">Reference proteome</keyword>
<feature type="domain" description="Killer toxin Kp4" evidence="2">
    <location>
        <begin position="8"/>
        <end position="128"/>
    </location>
</feature>
<feature type="domain" description="Killer toxin Kp4" evidence="2">
    <location>
        <begin position="164"/>
        <end position="278"/>
    </location>
</feature>
<dbReference type="Pfam" id="PF09044">
    <property type="entry name" value="Kp4"/>
    <property type="match status" value="2"/>
</dbReference>
<dbReference type="GeneID" id="63735948"/>
<dbReference type="HOGENOM" id="CLU_1045982_0_0_1"/>
<dbReference type="RefSeq" id="XP_040681780.1">
    <property type="nucleotide sequence ID" value="XM_040820292.1"/>
</dbReference>